<organism evidence="1 2">
    <name type="scientific">Linderina macrospora</name>
    <dbReference type="NCBI Taxonomy" id="4868"/>
    <lineage>
        <taxon>Eukaryota</taxon>
        <taxon>Fungi</taxon>
        <taxon>Fungi incertae sedis</taxon>
        <taxon>Zoopagomycota</taxon>
        <taxon>Kickxellomycotina</taxon>
        <taxon>Kickxellomycetes</taxon>
        <taxon>Kickxellales</taxon>
        <taxon>Kickxellaceae</taxon>
        <taxon>Linderina</taxon>
    </lineage>
</organism>
<evidence type="ECO:0000313" key="1">
    <source>
        <dbReference type="EMBL" id="KAJ1936266.1"/>
    </source>
</evidence>
<dbReference type="EMBL" id="JANBPW010003945">
    <property type="protein sequence ID" value="KAJ1936266.1"/>
    <property type="molecule type" value="Genomic_DNA"/>
</dbReference>
<dbReference type="Proteomes" id="UP001150603">
    <property type="component" value="Unassembled WGS sequence"/>
</dbReference>
<name>A0ACC1J3M3_9FUNG</name>
<accession>A0ACC1J3M3</accession>
<protein>
    <submittedName>
        <fullName evidence="1">Uncharacterized protein</fullName>
    </submittedName>
</protein>
<sequence length="257" mass="28620">MAREGFERQKSALQCAKWVDSSMEEQPESVIVLSSQSASSSDAGQQPSDDQPELLAAHGAGLPRSSSSMVSSSSLDSLSSLIPRQPTEPIRRAESEPPAEATSGVAQPRQQQPAQSNVVTHGRSEQGPNYAQMDIETLQDIARMYGLRTNTPKRLLVHQLTQIWEQMHTGQLSSSNEGPPRVQTNIEPLYRDLRAYIRSNTGILDDVLCYKVLDFERVYQAINASVQCDRWMLRKFFDSEGIVYTAAFDRSKHRGHA</sequence>
<comment type="caution">
    <text evidence="1">The sequence shown here is derived from an EMBL/GenBank/DDBJ whole genome shotgun (WGS) entry which is preliminary data.</text>
</comment>
<reference evidence="1" key="1">
    <citation type="submission" date="2022-07" db="EMBL/GenBank/DDBJ databases">
        <title>Phylogenomic reconstructions and comparative analyses of Kickxellomycotina fungi.</title>
        <authorList>
            <person name="Reynolds N.K."/>
            <person name="Stajich J.E."/>
            <person name="Barry K."/>
            <person name="Grigoriev I.V."/>
            <person name="Crous P."/>
            <person name="Smith M.E."/>
        </authorList>
    </citation>
    <scope>NUCLEOTIDE SEQUENCE</scope>
    <source>
        <strain evidence="1">NRRL 5244</strain>
    </source>
</reference>
<keyword evidence="2" id="KW-1185">Reference proteome</keyword>
<gene>
    <name evidence="1" type="ORF">FBU59_005108</name>
</gene>
<evidence type="ECO:0000313" key="2">
    <source>
        <dbReference type="Proteomes" id="UP001150603"/>
    </source>
</evidence>
<proteinExistence type="predicted"/>